<protein>
    <submittedName>
        <fullName evidence="3">Uncharacterized protein</fullName>
    </submittedName>
</protein>
<gene>
    <name evidence="3" type="ORF">EZS28_035023</name>
</gene>
<dbReference type="PANTHER" id="PTHR21683">
    <property type="entry name" value="COILED-COIL DOMAIN-CONTAINING PROTEIN 42 LIKE-2-LIKE-RELATED"/>
    <property type="match status" value="1"/>
</dbReference>
<evidence type="ECO:0000313" key="4">
    <source>
        <dbReference type="Proteomes" id="UP000324800"/>
    </source>
</evidence>
<feature type="region of interest" description="Disordered" evidence="2">
    <location>
        <begin position="128"/>
        <end position="147"/>
    </location>
</feature>
<name>A0A5J4UFS6_9EUKA</name>
<feature type="region of interest" description="Disordered" evidence="2">
    <location>
        <begin position="93"/>
        <end position="117"/>
    </location>
</feature>
<dbReference type="PANTHER" id="PTHR21683:SF3">
    <property type="entry name" value="CILIA AND FLAGELLA ASSOCIATED PROTEIN 100"/>
    <property type="match status" value="1"/>
</dbReference>
<dbReference type="AlphaFoldDB" id="A0A5J4UFS6"/>
<reference evidence="3 4" key="1">
    <citation type="submission" date="2019-03" db="EMBL/GenBank/DDBJ databases">
        <title>Single cell metagenomics reveals metabolic interactions within the superorganism composed of flagellate Streblomastix strix and complex community of Bacteroidetes bacteria on its surface.</title>
        <authorList>
            <person name="Treitli S.C."/>
            <person name="Kolisko M."/>
            <person name="Husnik F."/>
            <person name="Keeling P."/>
            <person name="Hampl V."/>
        </authorList>
    </citation>
    <scope>NUCLEOTIDE SEQUENCE [LARGE SCALE GENOMIC DNA]</scope>
    <source>
        <strain evidence="3">ST1C</strain>
    </source>
</reference>
<feature type="compositionally biased region" description="Basic residues" evidence="2">
    <location>
        <begin position="133"/>
        <end position="143"/>
    </location>
</feature>
<dbReference type="InterPro" id="IPR051147">
    <property type="entry name" value="CFAP_domain-containing"/>
</dbReference>
<comment type="caution">
    <text evidence="3">The sequence shown here is derived from an EMBL/GenBank/DDBJ whole genome shotgun (WGS) entry which is preliminary data.</text>
</comment>
<sequence length="176" mass="21342">MVHKVFREIEETNFMLMQSYQTHEATLEKSKDELKRVKTKLESQFKEMDLIHYNWDIYTKMNIDSFSSTCMRMLFGMESKLLQLTRKFEQVESDQVKSAMKKQDTERRDKLRGDKNRIKKEIKERNMKESLRRAKKPVHKKVGRPQIFRSQPIVNRKKQVEEEEDKIDEDAEFFVE</sequence>
<evidence type="ECO:0000256" key="2">
    <source>
        <dbReference type="SAM" id="MobiDB-lite"/>
    </source>
</evidence>
<evidence type="ECO:0000256" key="1">
    <source>
        <dbReference type="SAM" id="Coils"/>
    </source>
</evidence>
<evidence type="ECO:0000313" key="3">
    <source>
        <dbReference type="EMBL" id="KAA6369449.1"/>
    </source>
</evidence>
<dbReference type="Proteomes" id="UP000324800">
    <property type="component" value="Unassembled WGS sequence"/>
</dbReference>
<dbReference type="EMBL" id="SNRW01016361">
    <property type="protein sequence ID" value="KAA6369449.1"/>
    <property type="molecule type" value="Genomic_DNA"/>
</dbReference>
<accession>A0A5J4UFS6</accession>
<feature type="coiled-coil region" evidence="1">
    <location>
        <begin position="20"/>
        <end position="47"/>
    </location>
</feature>
<keyword evidence="1" id="KW-0175">Coiled coil</keyword>
<feature type="compositionally biased region" description="Basic and acidic residues" evidence="2">
    <location>
        <begin position="101"/>
        <end position="117"/>
    </location>
</feature>
<organism evidence="3 4">
    <name type="scientific">Streblomastix strix</name>
    <dbReference type="NCBI Taxonomy" id="222440"/>
    <lineage>
        <taxon>Eukaryota</taxon>
        <taxon>Metamonada</taxon>
        <taxon>Preaxostyla</taxon>
        <taxon>Oxymonadida</taxon>
        <taxon>Streblomastigidae</taxon>
        <taxon>Streblomastix</taxon>
    </lineage>
</organism>
<proteinExistence type="predicted"/>